<dbReference type="EMBL" id="MYFO01000017">
    <property type="protein sequence ID" value="TFE86767.1"/>
    <property type="molecule type" value="Genomic_DNA"/>
</dbReference>
<evidence type="ECO:0000313" key="3">
    <source>
        <dbReference type="Proteomes" id="UP000298246"/>
    </source>
</evidence>
<accession>A0A4Y8PZM7</accession>
<gene>
    <name evidence="2" type="ORF">B5M42_14205</name>
</gene>
<dbReference type="RefSeq" id="WP_134753925.1">
    <property type="nucleotide sequence ID" value="NZ_MYFO02000003.1"/>
</dbReference>
<keyword evidence="1" id="KW-1133">Transmembrane helix</keyword>
<evidence type="ECO:0000313" key="2">
    <source>
        <dbReference type="EMBL" id="TFE86767.1"/>
    </source>
</evidence>
<dbReference type="Pfam" id="PF10027">
    <property type="entry name" value="DUF2269"/>
    <property type="match status" value="1"/>
</dbReference>
<feature type="transmembrane region" description="Helical" evidence="1">
    <location>
        <begin position="45"/>
        <end position="67"/>
    </location>
</feature>
<keyword evidence="3" id="KW-1185">Reference proteome</keyword>
<evidence type="ECO:0000256" key="1">
    <source>
        <dbReference type="SAM" id="Phobius"/>
    </source>
</evidence>
<proteinExistence type="predicted"/>
<dbReference type="InterPro" id="IPR018729">
    <property type="entry name" value="DUF2269_transmembrane"/>
</dbReference>
<reference evidence="2 3" key="1">
    <citation type="submission" date="2017-03" db="EMBL/GenBank/DDBJ databases">
        <title>Isolation of Levoglucosan Utilizing Bacteria.</title>
        <authorList>
            <person name="Arya A.S."/>
        </authorList>
    </citation>
    <scope>NUCLEOTIDE SEQUENCE [LARGE SCALE GENOMIC DNA]</scope>
    <source>
        <strain evidence="2 3">MEC069</strain>
    </source>
</reference>
<dbReference type="Proteomes" id="UP000298246">
    <property type="component" value="Unassembled WGS sequence"/>
</dbReference>
<sequence>MLFFHILGVILLLGNAMTAAFWKLRADREQDMVYSLRVARGIMAADYLFTLPSIALILITGHVMAAANGYAVFAWSWLGLSYGLFVLSGAIWMAVLLPAQIRMIRQAEASVRLGKWTEGYKKASLVWNVFGTISTLAPVAALVLMALKPDL</sequence>
<name>A0A4Y8PZM7_9BACL</name>
<feature type="transmembrane region" description="Helical" evidence="1">
    <location>
        <begin position="73"/>
        <end position="97"/>
    </location>
</feature>
<dbReference type="OrthoDB" id="9786302at2"/>
<feature type="transmembrane region" description="Helical" evidence="1">
    <location>
        <begin position="125"/>
        <end position="147"/>
    </location>
</feature>
<dbReference type="AlphaFoldDB" id="A0A4Y8PZM7"/>
<organism evidence="2 3">
    <name type="scientific">Paenibacillus athensensis</name>
    <dbReference type="NCBI Taxonomy" id="1967502"/>
    <lineage>
        <taxon>Bacteria</taxon>
        <taxon>Bacillati</taxon>
        <taxon>Bacillota</taxon>
        <taxon>Bacilli</taxon>
        <taxon>Bacillales</taxon>
        <taxon>Paenibacillaceae</taxon>
        <taxon>Paenibacillus</taxon>
    </lineage>
</organism>
<protein>
    <recommendedName>
        <fullName evidence="4">DUF2269 family protein</fullName>
    </recommendedName>
</protein>
<keyword evidence="1" id="KW-0472">Membrane</keyword>
<feature type="transmembrane region" description="Helical" evidence="1">
    <location>
        <begin position="6"/>
        <end position="24"/>
    </location>
</feature>
<evidence type="ECO:0008006" key="4">
    <source>
        <dbReference type="Google" id="ProtNLM"/>
    </source>
</evidence>
<comment type="caution">
    <text evidence="2">The sequence shown here is derived from an EMBL/GenBank/DDBJ whole genome shotgun (WGS) entry which is preliminary data.</text>
</comment>
<keyword evidence="1" id="KW-0812">Transmembrane</keyword>